<reference evidence="7 8" key="1">
    <citation type="submission" date="2019-09" db="EMBL/GenBank/DDBJ databases">
        <title>Draft genome sequence of the thermophilic Saccharopolyspora hirsuta VKM Ac-666T.</title>
        <authorList>
            <person name="Lobastova T.G."/>
            <person name="Fokina V."/>
            <person name="Bragin E.Y."/>
            <person name="Shtratnikova V.Y."/>
            <person name="Starodumova I.P."/>
            <person name="Tarlachkov S.V."/>
            <person name="Donova M.V."/>
        </authorList>
    </citation>
    <scope>NUCLEOTIDE SEQUENCE [LARGE SCALE GENOMIC DNA]</scope>
    <source>
        <strain evidence="7 8">VKM Ac-666</strain>
    </source>
</reference>
<dbReference type="SUPFAM" id="SSF46894">
    <property type="entry name" value="C-terminal effector domain of the bipartite response regulators"/>
    <property type="match status" value="1"/>
</dbReference>
<dbReference type="GO" id="GO:0006355">
    <property type="term" value="P:regulation of DNA-templated transcription"/>
    <property type="evidence" value="ECO:0007669"/>
    <property type="project" value="InterPro"/>
</dbReference>
<evidence type="ECO:0000256" key="4">
    <source>
        <dbReference type="ARBA" id="ARBA00023163"/>
    </source>
</evidence>
<keyword evidence="3 5" id="KW-0238">DNA-binding</keyword>
<dbReference type="AlphaFoldDB" id="A0A5M7C0L9"/>
<proteinExistence type="inferred from homology"/>
<sequence length="266" mass="29506">MRFQVLGPLQVHDGDRSVRVNGVRQRATLGFLLLHRNEMVPVSRLIDAVWPTKVPPTGRQILHNAIFRLRGILAAARSAARPVELLRDGPGYLLRVDEESLDLATFRCLADRGRAELRAGRAERAGATLRAALRLWRGPVLTDLAEHGYAWPELRALHNERMAVLLNRIDADLALGRCADVIGDLERLVEADPLHEQVCGRLMRALYETGRQAEALSLYRRTRAALIGQLGLEPSPQLRELEHAILNHELEPVPAGELVPGACGRG</sequence>
<protein>
    <submittedName>
        <fullName evidence="7">AfsR/SARP family transcriptional regulator</fullName>
    </submittedName>
</protein>
<evidence type="ECO:0000256" key="1">
    <source>
        <dbReference type="ARBA" id="ARBA00005820"/>
    </source>
</evidence>
<evidence type="ECO:0000256" key="3">
    <source>
        <dbReference type="ARBA" id="ARBA00023125"/>
    </source>
</evidence>
<dbReference type="Pfam" id="PF03704">
    <property type="entry name" value="BTAD"/>
    <property type="match status" value="1"/>
</dbReference>
<dbReference type="CDD" id="cd15831">
    <property type="entry name" value="BTAD"/>
    <property type="match status" value="1"/>
</dbReference>
<evidence type="ECO:0000256" key="2">
    <source>
        <dbReference type="ARBA" id="ARBA00023015"/>
    </source>
</evidence>
<dbReference type="PROSITE" id="PS51755">
    <property type="entry name" value="OMPR_PHOB"/>
    <property type="match status" value="1"/>
</dbReference>
<dbReference type="InterPro" id="IPR011990">
    <property type="entry name" value="TPR-like_helical_dom_sf"/>
</dbReference>
<evidence type="ECO:0000313" key="8">
    <source>
        <dbReference type="Proteomes" id="UP000323946"/>
    </source>
</evidence>
<dbReference type="PANTHER" id="PTHR35807">
    <property type="entry name" value="TRANSCRIPTIONAL REGULATOR REDD-RELATED"/>
    <property type="match status" value="1"/>
</dbReference>
<gene>
    <name evidence="7" type="ORF">F1721_09095</name>
</gene>
<comment type="caution">
    <text evidence="7">The sequence shown here is derived from an EMBL/GenBank/DDBJ whole genome shotgun (WGS) entry which is preliminary data.</text>
</comment>
<evidence type="ECO:0000256" key="5">
    <source>
        <dbReference type="PROSITE-ProRule" id="PRU01091"/>
    </source>
</evidence>
<organism evidence="7 8">
    <name type="scientific">Saccharopolyspora hirsuta</name>
    <dbReference type="NCBI Taxonomy" id="1837"/>
    <lineage>
        <taxon>Bacteria</taxon>
        <taxon>Bacillati</taxon>
        <taxon>Actinomycetota</taxon>
        <taxon>Actinomycetes</taxon>
        <taxon>Pseudonocardiales</taxon>
        <taxon>Pseudonocardiaceae</taxon>
        <taxon>Saccharopolyspora</taxon>
    </lineage>
</organism>
<dbReference type="InterPro" id="IPR051677">
    <property type="entry name" value="AfsR-DnrI-RedD_regulator"/>
</dbReference>
<dbReference type="OrthoDB" id="4336084at2"/>
<dbReference type="SUPFAM" id="SSF48452">
    <property type="entry name" value="TPR-like"/>
    <property type="match status" value="1"/>
</dbReference>
<keyword evidence="8" id="KW-1185">Reference proteome</keyword>
<dbReference type="SMART" id="SM01043">
    <property type="entry name" value="BTAD"/>
    <property type="match status" value="1"/>
</dbReference>
<accession>A0A5M7C0L9</accession>
<dbReference type="InterPro" id="IPR005158">
    <property type="entry name" value="BTAD"/>
</dbReference>
<dbReference type="EMBL" id="VWPH01000004">
    <property type="protein sequence ID" value="KAA5834960.1"/>
    <property type="molecule type" value="Genomic_DNA"/>
</dbReference>
<keyword evidence="2" id="KW-0805">Transcription regulation</keyword>
<evidence type="ECO:0000313" key="7">
    <source>
        <dbReference type="EMBL" id="KAA5834960.1"/>
    </source>
</evidence>
<keyword evidence="4" id="KW-0804">Transcription</keyword>
<feature type="domain" description="OmpR/PhoB-type" evidence="6">
    <location>
        <begin position="1"/>
        <end position="96"/>
    </location>
</feature>
<dbReference type="RefSeq" id="WP_150066156.1">
    <property type="nucleotide sequence ID" value="NZ_JBEPDJ010000002.1"/>
</dbReference>
<dbReference type="GO" id="GO:0000160">
    <property type="term" value="P:phosphorelay signal transduction system"/>
    <property type="evidence" value="ECO:0007669"/>
    <property type="project" value="InterPro"/>
</dbReference>
<dbReference type="PANTHER" id="PTHR35807:SF1">
    <property type="entry name" value="TRANSCRIPTIONAL REGULATOR REDD"/>
    <property type="match status" value="1"/>
</dbReference>
<dbReference type="Proteomes" id="UP000323946">
    <property type="component" value="Unassembled WGS sequence"/>
</dbReference>
<evidence type="ECO:0000259" key="6">
    <source>
        <dbReference type="PROSITE" id="PS51755"/>
    </source>
</evidence>
<dbReference type="SMR" id="A0A5M7C0L9"/>
<dbReference type="InterPro" id="IPR016032">
    <property type="entry name" value="Sig_transdc_resp-reg_C-effctor"/>
</dbReference>
<name>A0A5M7C0L9_SACHI</name>
<dbReference type="Gene3D" id="1.25.40.10">
    <property type="entry name" value="Tetratricopeptide repeat domain"/>
    <property type="match status" value="1"/>
</dbReference>
<dbReference type="GO" id="GO:0003677">
    <property type="term" value="F:DNA binding"/>
    <property type="evidence" value="ECO:0007669"/>
    <property type="project" value="UniProtKB-UniRule"/>
</dbReference>
<dbReference type="Gene3D" id="1.10.10.10">
    <property type="entry name" value="Winged helix-like DNA-binding domain superfamily/Winged helix DNA-binding domain"/>
    <property type="match status" value="1"/>
</dbReference>
<dbReference type="InterPro" id="IPR001867">
    <property type="entry name" value="OmpR/PhoB-type_DNA-bd"/>
</dbReference>
<feature type="DNA-binding region" description="OmpR/PhoB-type" evidence="5">
    <location>
        <begin position="1"/>
        <end position="96"/>
    </location>
</feature>
<comment type="similarity">
    <text evidence="1">Belongs to the AfsR/DnrI/RedD regulatory family.</text>
</comment>
<dbReference type="InterPro" id="IPR036388">
    <property type="entry name" value="WH-like_DNA-bd_sf"/>
</dbReference>